<dbReference type="RefSeq" id="WP_232182429.1">
    <property type="nucleotide sequence ID" value="NZ_JAIOAP010000001.1"/>
</dbReference>
<protein>
    <submittedName>
        <fullName evidence="2">RHS repeat-associated core domain-containing protein</fullName>
    </submittedName>
</protein>
<comment type="caution">
    <text evidence="2">The sequence shown here is derived from an EMBL/GenBank/DDBJ whole genome shotgun (WGS) entry which is preliminary data.</text>
</comment>
<gene>
    <name evidence="2" type="ORF">QJS35_01655</name>
</gene>
<dbReference type="NCBIfam" id="TIGR03696">
    <property type="entry name" value="Rhs_assc_core"/>
    <property type="match status" value="1"/>
</dbReference>
<accession>A0ABV1KM00</accession>
<proteinExistence type="predicted"/>
<dbReference type="PANTHER" id="PTHR32305:SF15">
    <property type="entry name" value="PROTEIN RHSA-RELATED"/>
    <property type="match status" value="1"/>
</dbReference>
<dbReference type="InterPro" id="IPR050708">
    <property type="entry name" value="T6SS_VgrG/RHS"/>
</dbReference>
<dbReference type="EMBL" id="JASKHM010000001">
    <property type="protein sequence ID" value="MEQ4481093.1"/>
    <property type="molecule type" value="Genomic_DNA"/>
</dbReference>
<evidence type="ECO:0000313" key="3">
    <source>
        <dbReference type="Proteomes" id="UP001493487"/>
    </source>
</evidence>
<keyword evidence="3" id="KW-1185">Reference proteome</keyword>
<organism evidence="2 3">
    <name type="scientific">Cohnella silvisoli</name>
    <dbReference type="NCBI Taxonomy" id="2873699"/>
    <lineage>
        <taxon>Bacteria</taxon>
        <taxon>Bacillati</taxon>
        <taxon>Bacillota</taxon>
        <taxon>Bacilli</taxon>
        <taxon>Bacillales</taxon>
        <taxon>Paenibacillaceae</taxon>
        <taxon>Cohnella</taxon>
    </lineage>
</organism>
<evidence type="ECO:0000313" key="2">
    <source>
        <dbReference type="EMBL" id="MEQ4481093.1"/>
    </source>
</evidence>
<dbReference type="InterPro" id="IPR022385">
    <property type="entry name" value="Rhs_assc_core"/>
</dbReference>
<dbReference type="Gene3D" id="2.180.10.10">
    <property type="entry name" value="RHS repeat-associated core"/>
    <property type="match status" value="1"/>
</dbReference>
<evidence type="ECO:0000256" key="1">
    <source>
        <dbReference type="SAM" id="MobiDB-lite"/>
    </source>
</evidence>
<reference evidence="2 3" key="1">
    <citation type="journal article" date="2023" name="Genome Announc.">
        <title>Pan-Genome Analyses of the Genus Cohnella and Proposal of the Novel Species Cohnella silvisoli sp. nov., Isolated from Forest Soil.</title>
        <authorList>
            <person name="Wang C."/>
            <person name="Mao L."/>
            <person name="Bao G."/>
            <person name="Zhu H."/>
        </authorList>
    </citation>
    <scope>NUCLEOTIDE SEQUENCE [LARGE SCALE GENOMIC DNA]</scope>
    <source>
        <strain evidence="2 3">NL03-T5-1</strain>
    </source>
</reference>
<feature type="region of interest" description="Disordered" evidence="1">
    <location>
        <begin position="14"/>
        <end position="51"/>
    </location>
</feature>
<dbReference type="Proteomes" id="UP001493487">
    <property type="component" value="Unassembled WGS sequence"/>
</dbReference>
<feature type="compositionally biased region" description="Gly residues" evidence="1">
    <location>
        <begin position="14"/>
        <end position="25"/>
    </location>
</feature>
<sequence>MYNRYGERVREGIGWIGDLGSGNGSPGSVQGPEDGSGNTVPDYHPGNGNQIQAEAATPSLSSETGTVVEATQTTTDGITLGGVLAEESDETTEDITTDLVKENPIRYAGYYWDRKTQYYYLQTRYYDPRPARFISEDTYEGEILRPQSLNMYVYVKNNSLNFTDPTGHYCVSKPPGITIKRKLETYLEELNLYIV</sequence>
<dbReference type="PANTHER" id="PTHR32305">
    <property type="match status" value="1"/>
</dbReference>
<name>A0ABV1KM00_9BACL</name>